<comment type="subcellular location">
    <subcellularLocation>
        <location evidence="1">Membrane</location>
        <topology evidence="1">Multi-pass membrane protein</topology>
    </subcellularLocation>
</comment>
<feature type="transmembrane region" description="Helical" evidence="5">
    <location>
        <begin position="337"/>
        <end position="356"/>
    </location>
</feature>
<reference evidence="7 8" key="1">
    <citation type="submission" date="2022-03" db="EMBL/GenBank/DDBJ databases">
        <title>Parabacteroides sp. nov. isolated from swine feces.</title>
        <authorList>
            <person name="Bak J.E."/>
        </authorList>
    </citation>
    <scope>NUCLEOTIDE SEQUENCE [LARGE SCALE GENOMIC DNA]</scope>
    <source>
        <strain evidence="7 8">AGMB00274</strain>
    </source>
</reference>
<accession>A0ABT0C2A0</accession>
<evidence type="ECO:0000259" key="6">
    <source>
        <dbReference type="Pfam" id="PF04932"/>
    </source>
</evidence>
<organism evidence="7 8">
    <name type="scientific">Parabacteroides faecalis</name>
    <dbReference type="NCBI Taxonomy" id="2924040"/>
    <lineage>
        <taxon>Bacteria</taxon>
        <taxon>Pseudomonadati</taxon>
        <taxon>Bacteroidota</taxon>
        <taxon>Bacteroidia</taxon>
        <taxon>Bacteroidales</taxon>
        <taxon>Tannerellaceae</taxon>
        <taxon>Parabacteroides</taxon>
    </lineage>
</organism>
<evidence type="ECO:0000256" key="4">
    <source>
        <dbReference type="ARBA" id="ARBA00023136"/>
    </source>
</evidence>
<dbReference type="Pfam" id="PF04932">
    <property type="entry name" value="Wzy_C"/>
    <property type="match status" value="1"/>
</dbReference>
<keyword evidence="7" id="KW-0436">Ligase</keyword>
<feature type="transmembrane region" description="Helical" evidence="5">
    <location>
        <begin position="256"/>
        <end position="279"/>
    </location>
</feature>
<dbReference type="PANTHER" id="PTHR37422">
    <property type="entry name" value="TEICHURONIC ACID BIOSYNTHESIS PROTEIN TUAE"/>
    <property type="match status" value="1"/>
</dbReference>
<dbReference type="PANTHER" id="PTHR37422:SF17">
    <property type="entry name" value="O-ANTIGEN LIGASE"/>
    <property type="match status" value="1"/>
</dbReference>
<dbReference type="GO" id="GO:0016874">
    <property type="term" value="F:ligase activity"/>
    <property type="evidence" value="ECO:0007669"/>
    <property type="project" value="UniProtKB-KW"/>
</dbReference>
<evidence type="ECO:0000313" key="7">
    <source>
        <dbReference type="EMBL" id="MCJ2381154.1"/>
    </source>
</evidence>
<keyword evidence="4 5" id="KW-0472">Membrane</keyword>
<dbReference type="InterPro" id="IPR007016">
    <property type="entry name" value="O-antigen_ligase-rel_domated"/>
</dbReference>
<keyword evidence="2 5" id="KW-0812">Transmembrane</keyword>
<dbReference type="RefSeq" id="WP_243325474.1">
    <property type="nucleotide sequence ID" value="NZ_JAKZMM010000027.1"/>
</dbReference>
<feature type="transmembrane region" description="Helical" evidence="5">
    <location>
        <begin position="103"/>
        <end position="121"/>
    </location>
</feature>
<protein>
    <submittedName>
        <fullName evidence="7">O-antigen ligase family protein</fullName>
    </submittedName>
</protein>
<evidence type="ECO:0000256" key="1">
    <source>
        <dbReference type="ARBA" id="ARBA00004141"/>
    </source>
</evidence>
<feature type="transmembrane region" description="Helical" evidence="5">
    <location>
        <begin position="368"/>
        <end position="392"/>
    </location>
</feature>
<feature type="transmembrane region" description="Helical" evidence="5">
    <location>
        <begin position="77"/>
        <end position="96"/>
    </location>
</feature>
<evidence type="ECO:0000256" key="2">
    <source>
        <dbReference type="ARBA" id="ARBA00022692"/>
    </source>
</evidence>
<feature type="transmembrane region" description="Helical" evidence="5">
    <location>
        <begin position="211"/>
        <end position="244"/>
    </location>
</feature>
<evidence type="ECO:0000313" key="8">
    <source>
        <dbReference type="Proteomes" id="UP001165444"/>
    </source>
</evidence>
<feature type="domain" description="O-antigen ligase-related" evidence="6">
    <location>
        <begin position="215"/>
        <end position="349"/>
    </location>
</feature>
<keyword evidence="8" id="KW-1185">Reference proteome</keyword>
<name>A0ABT0C2A0_9BACT</name>
<proteinExistence type="predicted"/>
<dbReference type="InterPro" id="IPR051533">
    <property type="entry name" value="WaaL-like"/>
</dbReference>
<sequence length="422" mass="48357">MLNEYQLFFMDYIVNLRQTKQPKFRNSVAFMFIVYWAILVAWQNISGTEARTGIDSIIKMGLLFYFVRFYILRMNGFSSKIGSIFLLSVVLLLTAFRTETFSLSIVIAYIYPVLFMSMVYGIGDRFVISKPQLISFCNCVIVITLYAVIYAIIFCWDQFQRASSVSQAYGNELRSFFYSSHEYGLYLVSAIVSCFICLIFQPLASGFKKKIYIICMALFVINLLLTFSRTSIFALLIFMIIFSIVGKGKLRKWIRIFLIASVLILVFSADLSNFFYSIILKENNTGGRDVLLQGAFQYFSNGSIIEKIFGFGITTTRAFFGDVYEHGSVHNGYAQILLYYGIFGLVCLIIFIWSQIVACMRLIKRNRLLGALFLGLVLSASAMMFANTSIIFNSSIDSYFLTIFMFIVPKYVRNAIRYGVFE</sequence>
<evidence type="ECO:0000256" key="3">
    <source>
        <dbReference type="ARBA" id="ARBA00022989"/>
    </source>
</evidence>
<comment type="caution">
    <text evidence="7">The sequence shown here is derived from an EMBL/GenBank/DDBJ whole genome shotgun (WGS) entry which is preliminary data.</text>
</comment>
<feature type="transmembrane region" description="Helical" evidence="5">
    <location>
        <begin position="24"/>
        <end position="42"/>
    </location>
</feature>
<feature type="transmembrane region" description="Helical" evidence="5">
    <location>
        <begin position="54"/>
        <end position="71"/>
    </location>
</feature>
<feature type="transmembrane region" description="Helical" evidence="5">
    <location>
        <begin position="133"/>
        <end position="156"/>
    </location>
</feature>
<dbReference type="EMBL" id="JAKZMM010000027">
    <property type="protein sequence ID" value="MCJ2381154.1"/>
    <property type="molecule type" value="Genomic_DNA"/>
</dbReference>
<keyword evidence="3 5" id="KW-1133">Transmembrane helix</keyword>
<dbReference type="Proteomes" id="UP001165444">
    <property type="component" value="Unassembled WGS sequence"/>
</dbReference>
<gene>
    <name evidence="7" type="ORF">MUN53_11095</name>
</gene>
<feature type="transmembrane region" description="Helical" evidence="5">
    <location>
        <begin position="183"/>
        <end position="205"/>
    </location>
</feature>
<evidence type="ECO:0000256" key="5">
    <source>
        <dbReference type="SAM" id="Phobius"/>
    </source>
</evidence>